<gene>
    <name evidence="2" type="ORF">GSONMT00072903001</name>
</gene>
<reference evidence="2" key="2">
    <citation type="submission" date="2014-03" db="EMBL/GenBank/DDBJ databases">
        <authorList>
            <person name="Genoscope - CEA"/>
        </authorList>
    </citation>
    <scope>NUCLEOTIDE SEQUENCE</scope>
</reference>
<proteinExistence type="predicted"/>
<dbReference type="PaxDb" id="8022-A0A060WJ62"/>
<evidence type="ECO:0000256" key="1">
    <source>
        <dbReference type="SAM" id="MobiDB-lite"/>
    </source>
</evidence>
<dbReference type="Proteomes" id="UP000193380">
    <property type="component" value="Unassembled WGS sequence"/>
</dbReference>
<name>A0A060WJ62_ONCMY</name>
<evidence type="ECO:0000313" key="3">
    <source>
        <dbReference type="Proteomes" id="UP000193380"/>
    </source>
</evidence>
<accession>A0A060WJ62</accession>
<organism evidence="2 3">
    <name type="scientific">Oncorhynchus mykiss</name>
    <name type="common">Rainbow trout</name>
    <name type="synonym">Salmo gairdneri</name>
    <dbReference type="NCBI Taxonomy" id="8022"/>
    <lineage>
        <taxon>Eukaryota</taxon>
        <taxon>Metazoa</taxon>
        <taxon>Chordata</taxon>
        <taxon>Craniata</taxon>
        <taxon>Vertebrata</taxon>
        <taxon>Euteleostomi</taxon>
        <taxon>Actinopterygii</taxon>
        <taxon>Neopterygii</taxon>
        <taxon>Teleostei</taxon>
        <taxon>Protacanthopterygii</taxon>
        <taxon>Salmoniformes</taxon>
        <taxon>Salmonidae</taxon>
        <taxon>Salmoninae</taxon>
        <taxon>Oncorhynchus</taxon>
    </lineage>
</organism>
<feature type="compositionally biased region" description="Basic and acidic residues" evidence="1">
    <location>
        <begin position="34"/>
        <end position="98"/>
    </location>
</feature>
<feature type="region of interest" description="Disordered" evidence="1">
    <location>
        <begin position="34"/>
        <end position="121"/>
    </location>
</feature>
<reference evidence="2" key="1">
    <citation type="journal article" date="2014" name="Nat. Commun.">
        <title>The rainbow trout genome provides novel insights into evolution after whole-genome duplication in vertebrates.</title>
        <authorList>
            <person name="Berthelot C."/>
            <person name="Brunet F."/>
            <person name="Chalopin D."/>
            <person name="Juanchich A."/>
            <person name="Bernard M."/>
            <person name="Noel B."/>
            <person name="Bento P."/>
            <person name="Da Silva C."/>
            <person name="Labadie K."/>
            <person name="Alberti A."/>
            <person name="Aury J.M."/>
            <person name="Louis A."/>
            <person name="Dehais P."/>
            <person name="Bardou P."/>
            <person name="Montfort J."/>
            <person name="Klopp C."/>
            <person name="Cabau C."/>
            <person name="Gaspin C."/>
            <person name="Thorgaard G.H."/>
            <person name="Boussaha M."/>
            <person name="Quillet E."/>
            <person name="Guyomard R."/>
            <person name="Galiana D."/>
            <person name="Bobe J."/>
            <person name="Volff J.N."/>
            <person name="Genet C."/>
            <person name="Wincker P."/>
            <person name="Jaillon O."/>
            <person name="Roest Crollius H."/>
            <person name="Guiguen Y."/>
        </authorList>
    </citation>
    <scope>NUCLEOTIDE SEQUENCE [LARGE SCALE GENOMIC DNA]</scope>
</reference>
<dbReference type="STRING" id="8022.A0A060WJ62"/>
<protein>
    <submittedName>
        <fullName evidence="2">Uncharacterized protein</fullName>
    </submittedName>
</protein>
<dbReference type="EMBL" id="FR904500">
    <property type="protein sequence ID" value="CDQ65244.1"/>
    <property type="molecule type" value="Genomic_DNA"/>
</dbReference>
<dbReference type="AlphaFoldDB" id="A0A060WJ62"/>
<sequence length="129" mass="14713">MDITEELTNKARGVNKCFLTAANEEILDRLRAKQEEELEEVKRRAAKEREKAEAQKTLRKEEETEGGEPKEKTDELEKKGDEEGAGEGKAEKDNDQATKEGTTITGKRHTHHLTTATATSWPYRLYWPV</sequence>
<evidence type="ECO:0000313" key="2">
    <source>
        <dbReference type="EMBL" id="CDQ65244.1"/>
    </source>
</evidence>